<reference evidence="1" key="2">
    <citation type="submission" date="2021-02" db="EMBL/GenBank/DDBJ databases">
        <title>Aspergillus luchuensis mut. kawachii IFO 4304 genome sequence.</title>
        <authorList>
            <person name="Mori K."/>
            <person name="Kadooka C."/>
            <person name="Goto M."/>
            <person name="Futagami T."/>
        </authorList>
    </citation>
    <scope>NUCLEOTIDE SEQUENCE</scope>
    <source>
        <strain evidence="1">IFO 4308</strain>
    </source>
</reference>
<dbReference type="RefSeq" id="XP_041538465.1">
    <property type="nucleotide sequence ID" value="XM_041684263.1"/>
</dbReference>
<name>A0A7R7ZVF3_ASPKA</name>
<keyword evidence="2" id="KW-1185">Reference proteome</keyword>
<dbReference type="Proteomes" id="UP000661280">
    <property type="component" value="Chromosome 1"/>
</dbReference>
<dbReference type="GeneID" id="64956024"/>
<sequence length="109" mass="12882">MKEQKHRILSIIRFENSCQISSPVILPLPYRESFDKLPVFRKPTTELPIYNSSDVPIIDHDIRMTKIAMGKHNIMSFLRRKHTNQDILDMIFRCSVLIRIDICIVKIIF</sequence>
<dbReference type="AlphaFoldDB" id="A0A7R7ZVF3"/>
<dbReference type="KEGG" id="aluc:AKAW2_11745A"/>
<organism evidence="1 2">
    <name type="scientific">Aspergillus kawachii</name>
    <name type="common">White koji mold</name>
    <name type="synonym">Aspergillus awamori var. kawachi</name>
    <dbReference type="NCBI Taxonomy" id="1069201"/>
    <lineage>
        <taxon>Eukaryota</taxon>
        <taxon>Fungi</taxon>
        <taxon>Dikarya</taxon>
        <taxon>Ascomycota</taxon>
        <taxon>Pezizomycotina</taxon>
        <taxon>Eurotiomycetes</taxon>
        <taxon>Eurotiomycetidae</taxon>
        <taxon>Eurotiales</taxon>
        <taxon>Aspergillaceae</taxon>
        <taxon>Aspergillus</taxon>
        <taxon>Aspergillus subgen. Circumdati</taxon>
    </lineage>
</organism>
<evidence type="ECO:0000313" key="2">
    <source>
        <dbReference type="Proteomes" id="UP000661280"/>
    </source>
</evidence>
<proteinExistence type="predicted"/>
<dbReference type="EMBL" id="AP024425">
    <property type="protein sequence ID" value="BCR94699.1"/>
    <property type="molecule type" value="Genomic_DNA"/>
</dbReference>
<protein>
    <submittedName>
        <fullName evidence="1">Uncharacterized protein</fullName>
    </submittedName>
</protein>
<gene>
    <name evidence="1" type="ORF">AKAW2_11745A</name>
</gene>
<evidence type="ECO:0000313" key="1">
    <source>
        <dbReference type="EMBL" id="BCR94699.1"/>
    </source>
</evidence>
<accession>A0A7R7ZVF3</accession>
<reference evidence="1" key="1">
    <citation type="submission" date="2021-01" db="EMBL/GenBank/DDBJ databases">
        <authorList>
            <consortium name="Aspergillus luchuensis mut. kawachii IFO 4304 genome sequencing consortium"/>
            <person name="Kazuki M."/>
            <person name="Futagami T."/>
        </authorList>
    </citation>
    <scope>NUCLEOTIDE SEQUENCE</scope>
    <source>
        <strain evidence="1">IFO 4308</strain>
    </source>
</reference>